<accession>A0ABP4SRK7</accession>
<dbReference type="PANTHER" id="PTHR48106:SF8">
    <property type="entry name" value="OS02G0805600 PROTEIN"/>
    <property type="match status" value="1"/>
</dbReference>
<dbReference type="Pfam" id="PF00107">
    <property type="entry name" value="ADH_zinc_N"/>
    <property type="match status" value="1"/>
</dbReference>
<evidence type="ECO:0000313" key="5">
    <source>
        <dbReference type="Proteomes" id="UP001500618"/>
    </source>
</evidence>
<feature type="domain" description="Enoyl reductase (ER)" evidence="3">
    <location>
        <begin position="10"/>
        <end position="322"/>
    </location>
</feature>
<evidence type="ECO:0000313" key="4">
    <source>
        <dbReference type="EMBL" id="GAA1676169.1"/>
    </source>
</evidence>
<dbReference type="CDD" id="cd05276">
    <property type="entry name" value="p53_inducible_oxidoreductase"/>
    <property type="match status" value="1"/>
</dbReference>
<proteinExistence type="predicted"/>
<dbReference type="InterPro" id="IPR020843">
    <property type="entry name" value="ER"/>
</dbReference>
<organism evidence="4 5">
    <name type="scientific">Fodinicola feengrottensis</name>
    <dbReference type="NCBI Taxonomy" id="435914"/>
    <lineage>
        <taxon>Bacteria</taxon>
        <taxon>Bacillati</taxon>
        <taxon>Actinomycetota</taxon>
        <taxon>Actinomycetes</taxon>
        <taxon>Mycobacteriales</taxon>
        <taxon>Fodinicola</taxon>
    </lineage>
</organism>
<comment type="caution">
    <text evidence="4">The sequence shown here is derived from an EMBL/GenBank/DDBJ whole genome shotgun (WGS) entry which is preliminary data.</text>
</comment>
<evidence type="ECO:0000259" key="3">
    <source>
        <dbReference type="SMART" id="SM00829"/>
    </source>
</evidence>
<dbReference type="Pfam" id="PF08240">
    <property type="entry name" value="ADH_N"/>
    <property type="match status" value="1"/>
</dbReference>
<dbReference type="Gene3D" id="3.40.50.720">
    <property type="entry name" value="NAD(P)-binding Rossmann-like Domain"/>
    <property type="match status" value="1"/>
</dbReference>
<evidence type="ECO:0000256" key="2">
    <source>
        <dbReference type="ARBA" id="ARBA00023002"/>
    </source>
</evidence>
<dbReference type="RefSeq" id="WP_344310298.1">
    <property type="nucleotide sequence ID" value="NZ_BAAANY010000009.1"/>
</dbReference>
<dbReference type="Proteomes" id="UP001500618">
    <property type="component" value="Unassembled WGS sequence"/>
</dbReference>
<keyword evidence="5" id="KW-1185">Reference proteome</keyword>
<dbReference type="Gene3D" id="3.90.180.10">
    <property type="entry name" value="Medium-chain alcohol dehydrogenases, catalytic domain"/>
    <property type="match status" value="1"/>
</dbReference>
<dbReference type="SMART" id="SM00829">
    <property type="entry name" value="PKS_ER"/>
    <property type="match status" value="1"/>
</dbReference>
<sequence length="324" mass="34077">MYAIEIREPGGPETLRWSEVDDPQPGAGEVIVDVVASAVNRADIQQRLGFYPPPAGAPPYPGLECSGRIAALGDGVTDWKVGDEVCALLAGGGYAEKVRVPAGQLLPIPAGVSLEEAAALPEVACTVWANLFMTAHLSPGEILLVHGGGSGIGTFALQLASAYGVRVFCTASAKKLEKCLLYGAERAIDYNDEDFVQVVKQDTEGHGADVVLDTIGAKYLAGNVDVLATGGRIVTIGLLGGAKAELNLGLLLVKRASITGTTLRARPIDEKAIIVEDVREHVWPLIEAGRVRPVIDRAIAMQDAAEAHRVVEASDHIGKVLLVR</sequence>
<keyword evidence="1" id="KW-0521">NADP</keyword>
<keyword evidence="2" id="KW-0560">Oxidoreductase</keyword>
<protein>
    <submittedName>
        <fullName evidence="4">NAD(P)H-quinone oxidoreductase</fullName>
    </submittedName>
</protein>
<dbReference type="EMBL" id="BAAANY010000009">
    <property type="protein sequence ID" value="GAA1676169.1"/>
    <property type="molecule type" value="Genomic_DNA"/>
</dbReference>
<gene>
    <name evidence="4" type="ORF">GCM10009765_26880</name>
</gene>
<dbReference type="SUPFAM" id="SSF51735">
    <property type="entry name" value="NAD(P)-binding Rossmann-fold domains"/>
    <property type="match status" value="1"/>
</dbReference>
<dbReference type="SUPFAM" id="SSF50129">
    <property type="entry name" value="GroES-like"/>
    <property type="match status" value="1"/>
</dbReference>
<dbReference type="InterPro" id="IPR013154">
    <property type="entry name" value="ADH-like_N"/>
</dbReference>
<reference evidence="5" key="1">
    <citation type="journal article" date="2019" name="Int. J. Syst. Evol. Microbiol.">
        <title>The Global Catalogue of Microorganisms (GCM) 10K type strain sequencing project: providing services to taxonomists for standard genome sequencing and annotation.</title>
        <authorList>
            <consortium name="The Broad Institute Genomics Platform"/>
            <consortium name="The Broad Institute Genome Sequencing Center for Infectious Disease"/>
            <person name="Wu L."/>
            <person name="Ma J."/>
        </authorList>
    </citation>
    <scope>NUCLEOTIDE SEQUENCE [LARGE SCALE GENOMIC DNA]</scope>
    <source>
        <strain evidence="5">JCM 14718</strain>
    </source>
</reference>
<dbReference type="InterPro" id="IPR013149">
    <property type="entry name" value="ADH-like_C"/>
</dbReference>
<dbReference type="NCBIfam" id="TIGR02824">
    <property type="entry name" value="quinone_pig3"/>
    <property type="match status" value="1"/>
</dbReference>
<evidence type="ECO:0000256" key="1">
    <source>
        <dbReference type="ARBA" id="ARBA00022857"/>
    </source>
</evidence>
<dbReference type="InterPro" id="IPR014189">
    <property type="entry name" value="Quinone_OxRdtase_PIG3"/>
</dbReference>
<dbReference type="PANTHER" id="PTHR48106">
    <property type="entry name" value="QUINONE OXIDOREDUCTASE PIG3-RELATED"/>
    <property type="match status" value="1"/>
</dbReference>
<dbReference type="InterPro" id="IPR011032">
    <property type="entry name" value="GroES-like_sf"/>
</dbReference>
<dbReference type="InterPro" id="IPR036291">
    <property type="entry name" value="NAD(P)-bd_dom_sf"/>
</dbReference>
<name>A0ABP4SRK7_9ACTN</name>